<reference evidence="7 8" key="1">
    <citation type="journal article" date="2019" name="Int. J. Syst. Evol. Microbiol.">
        <title>The Global Catalogue of Microorganisms (GCM) 10K type strain sequencing project: providing services to taxonomists for standard genome sequencing and annotation.</title>
        <authorList>
            <consortium name="The Broad Institute Genomics Platform"/>
            <consortium name="The Broad Institute Genome Sequencing Center for Infectious Disease"/>
            <person name="Wu L."/>
            <person name="Ma J."/>
        </authorList>
    </citation>
    <scope>NUCLEOTIDE SEQUENCE [LARGE SCALE GENOMIC DNA]</scope>
    <source>
        <strain evidence="7 8">JCM 14306</strain>
    </source>
</reference>
<evidence type="ECO:0000313" key="7">
    <source>
        <dbReference type="EMBL" id="GAA1650603.1"/>
    </source>
</evidence>
<organism evidence="7 8">
    <name type="scientific">Kribbella alba</name>
    <dbReference type="NCBI Taxonomy" id="190197"/>
    <lineage>
        <taxon>Bacteria</taxon>
        <taxon>Bacillati</taxon>
        <taxon>Actinomycetota</taxon>
        <taxon>Actinomycetes</taxon>
        <taxon>Propionibacteriales</taxon>
        <taxon>Kribbellaceae</taxon>
        <taxon>Kribbella</taxon>
    </lineage>
</organism>
<evidence type="ECO:0000256" key="5">
    <source>
        <dbReference type="ARBA" id="ARBA00037982"/>
    </source>
</evidence>
<keyword evidence="4" id="KW-0067">ATP-binding</keyword>
<accession>A0ABN2FLB6</accession>
<sequence length="354" mass="39708">MTKLSPAGDLVGHTLPNGWRVVEKVYKQPADTGGNFSVNYWVENEQGGRAFCKVLDLEWILKSRQRGSNLVDALTRATQAYQFERDLARMCVSMSRVITALDDGEVEIEGDYAFPTVSYIIFEAAGKDIRKLLNLGDELDVPLRLRALHHLATGINQLHTNKVAHQDVKPSNTLVFEPDFTGNRVTKLGDLGRATVHGRPAEHDNLLIAGDRTYAPPEALYGKPMEGIGPRRFAVDLYQLGSMICYVFTSVSFNALLRDELHPEHIWGNWGQSYDDVLPFVRDAFGRALERLAEDVPKSIKDDVYSLVSQLCDPDPMRRGHAKTRSMRGNPYALQRIVTELDVLARKAAMELRS</sequence>
<dbReference type="SUPFAM" id="SSF56112">
    <property type="entry name" value="Protein kinase-like (PK-like)"/>
    <property type="match status" value="1"/>
</dbReference>
<dbReference type="Proteomes" id="UP001501319">
    <property type="component" value="Unassembled WGS sequence"/>
</dbReference>
<dbReference type="PANTHER" id="PTHR11042:SF189">
    <property type="entry name" value="PROTEIN KINASE DOMAIN-CONTAINING PROTEIN"/>
    <property type="match status" value="1"/>
</dbReference>
<dbReference type="SMART" id="SM00220">
    <property type="entry name" value="S_TKc"/>
    <property type="match status" value="1"/>
</dbReference>
<dbReference type="Pfam" id="PF00069">
    <property type="entry name" value="Pkinase"/>
    <property type="match status" value="1"/>
</dbReference>
<dbReference type="PROSITE" id="PS50011">
    <property type="entry name" value="PROTEIN_KINASE_DOM"/>
    <property type="match status" value="1"/>
</dbReference>
<dbReference type="InterPro" id="IPR011009">
    <property type="entry name" value="Kinase-like_dom_sf"/>
</dbReference>
<comment type="similarity">
    <text evidence="5">Belongs to the protein kinase superfamily. Ser/Thr protein kinase family. GCN2 subfamily.</text>
</comment>
<gene>
    <name evidence="7" type="ORF">GCM10009744_47770</name>
</gene>
<evidence type="ECO:0000256" key="2">
    <source>
        <dbReference type="ARBA" id="ARBA00022741"/>
    </source>
</evidence>
<evidence type="ECO:0000256" key="4">
    <source>
        <dbReference type="ARBA" id="ARBA00022840"/>
    </source>
</evidence>
<dbReference type="Gene3D" id="1.10.510.10">
    <property type="entry name" value="Transferase(Phosphotransferase) domain 1"/>
    <property type="match status" value="1"/>
</dbReference>
<dbReference type="InterPro" id="IPR050339">
    <property type="entry name" value="CC_SR_Kinase"/>
</dbReference>
<feature type="domain" description="Protein kinase" evidence="6">
    <location>
        <begin position="40"/>
        <end position="333"/>
    </location>
</feature>
<evidence type="ECO:0000256" key="3">
    <source>
        <dbReference type="ARBA" id="ARBA00022777"/>
    </source>
</evidence>
<keyword evidence="1" id="KW-0808">Transferase</keyword>
<dbReference type="PROSITE" id="PS00108">
    <property type="entry name" value="PROTEIN_KINASE_ST"/>
    <property type="match status" value="1"/>
</dbReference>
<name>A0ABN2FLB6_9ACTN</name>
<protein>
    <recommendedName>
        <fullName evidence="6">Protein kinase domain-containing protein</fullName>
    </recommendedName>
</protein>
<proteinExistence type="inferred from homology"/>
<keyword evidence="8" id="KW-1185">Reference proteome</keyword>
<comment type="caution">
    <text evidence="7">The sequence shown here is derived from an EMBL/GenBank/DDBJ whole genome shotgun (WGS) entry which is preliminary data.</text>
</comment>
<keyword evidence="3" id="KW-0418">Kinase</keyword>
<keyword evidence="2" id="KW-0547">Nucleotide-binding</keyword>
<evidence type="ECO:0000313" key="8">
    <source>
        <dbReference type="Proteomes" id="UP001501319"/>
    </source>
</evidence>
<dbReference type="PANTHER" id="PTHR11042">
    <property type="entry name" value="EUKARYOTIC TRANSLATION INITIATION FACTOR 2-ALPHA KINASE EIF2-ALPHA KINASE -RELATED"/>
    <property type="match status" value="1"/>
</dbReference>
<evidence type="ECO:0000256" key="1">
    <source>
        <dbReference type="ARBA" id="ARBA00022679"/>
    </source>
</evidence>
<evidence type="ECO:0000259" key="6">
    <source>
        <dbReference type="PROSITE" id="PS50011"/>
    </source>
</evidence>
<dbReference type="EMBL" id="BAAANE010000008">
    <property type="protein sequence ID" value="GAA1650603.1"/>
    <property type="molecule type" value="Genomic_DNA"/>
</dbReference>
<dbReference type="InterPro" id="IPR008271">
    <property type="entry name" value="Ser/Thr_kinase_AS"/>
</dbReference>
<dbReference type="InterPro" id="IPR000719">
    <property type="entry name" value="Prot_kinase_dom"/>
</dbReference>